<feature type="binding site" evidence="4">
    <location>
        <position position="135"/>
    </location>
    <ligand>
        <name>substrate</name>
    </ligand>
</feature>
<keyword evidence="2 5" id="KW-0479">Metal-binding</keyword>
<keyword evidence="8" id="KW-1185">Reference proteome</keyword>
<dbReference type="EMBL" id="FNIG01000005">
    <property type="protein sequence ID" value="SDN50488.1"/>
    <property type="molecule type" value="Genomic_DNA"/>
</dbReference>
<accession>A0A1H0BXT9</accession>
<dbReference type="Pfam" id="PF03328">
    <property type="entry name" value="HpcH_HpaI"/>
    <property type="match status" value="1"/>
</dbReference>
<evidence type="ECO:0000313" key="7">
    <source>
        <dbReference type="EMBL" id="SDN50488.1"/>
    </source>
</evidence>
<organism evidence="7 8">
    <name type="scientific">Tenuibacillus multivorans</name>
    <dbReference type="NCBI Taxonomy" id="237069"/>
    <lineage>
        <taxon>Bacteria</taxon>
        <taxon>Bacillati</taxon>
        <taxon>Bacillota</taxon>
        <taxon>Bacilli</taxon>
        <taxon>Bacillales</taxon>
        <taxon>Bacillaceae</taxon>
        <taxon>Tenuibacillus</taxon>
    </lineage>
</organism>
<evidence type="ECO:0000313" key="8">
    <source>
        <dbReference type="Proteomes" id="UP000199334"/>
    </source>
</evidence>
<comment type="cofactor">
    <cofactor evidence="1">
        <name>Mg(2+)</name>
        <dbReference type="ChEBI" id="CHEBI:18420"/>
    </cofactor>
</comment>
<dbReference type="RefSeq" id="WP_093856849.1">
    <property type="nucleotide sequence ID" value="NZ_BJVZ01000028.1"/>
</dbReference>
<dbReference type="PIRSF" id="PIRSF015582">
    <property type="entry name" value="Cit_lyase_B"/>
    <property type="match status" value="1"/>
</dbReference>
<gene>
    <name evidence="7" type="ORF">SAMN05216498_2432</name>
</gene>
<dbReference type="InterPro" id="IPR040442">
    <property type="entry name" value="Pyrv_kinase-like_dom_sf"/>
</dbReference>
<dbReference type="AlphaFoldDB" id="A0A1H0BXT9"/>
<dbReference type="Gene3D" id="3.20.20.60">
    <property type="entry name" value="Phosphoenolpyruvate-binding domains"/>
    <property type="match status" value="1"/>
</dbReference>
<feature type="binding site" evidence="5">
    <location>
        <position position="135"/>
    </location>
    <ligand>
        <name>Mg(2+)</name>
        <dbReference type="ChEBI" id="CHEBI:18420"/>
    </ligand>
</feature>
<evidence type="ECO:0000259" key="6">
    <source>
        <dbReference type="Pfam" id="PF03328"/>
    </source>
</evidence>
<proteinExistence type="predicted"/>
<dbReference type="GO" id="GO:0006107">
    <property type="term" value="P:oxaloacetate metabolic process"/>
    <property type="evidence" value="ECO:0007669"/>
    <property type="project" value="TreeGrafter"/>
</dbReference>
<keyword evidence="3 5" id="KW-0460">Magnesium</keyword>
<dbReference type="InterPro" id="IPR005000">
    <property type="entry name" value="Aldolase/citrate-lyase_domain"/>
</dbReference>
<evidence type="ECO:0000256" key="2">
    <source>
        <dbReference type="ARBA" id="ARBA00022723"/>
    </source>
</evidence>
<evidence type="ECO:0000256" key="5">
    <source>
        <dbReference type="PIRSR" id="PIRSR015582-2"/>
    </source>
</evidence>
<reference evidence="7 8" key="1">
    <citation type="submission" date="2016-10" db="EMBL/GenBank/DDBJ databases">
        <authorList>
            <person name="de Groot N.N."/>
        </authorList>
    </citation>
    <scope>NUCLEOTIDE SEQUENCE [LARGE SCALE GENOMIC DNA]</scope>
    <source>
        <strain evidence="7 8">CGMCC 1.3442</strain>
    </source>
</reference>
<evidence type="ECO:0000256" key="4">
    <source>
        <dbReference type="PIRSR" id="PIRSR015582-1"/>
    </source>
</evidence>
<sequence>MSIDYTKNLIRRSRLIMPANNDRFIEKAFLRNADCIVLDLEDSVPIDEKLNAQGKIKEAIQTVKLGASDVIVRVNNVSSMILEDIDSAIWPGLNGIYTPKVETGEQVQNISAFISKLEEKRDLEMGSIKIGISIETAKGLNNLNGILGSSDRIDSLTLGVEDFSLDTGIEISEDTYNAMLIPRMEILLAARDKKILPMGLMGSIANFSDNQGIEKSARLAYKHGFLGASCIHPANVEALNKGFSPSEAEVKESKNIVNAFEEGLKDGKASINYNGRMIDTPHYEKAKLILDRHEKIEEYERKKKEARELNTQMG</sequence>
<evidence type="ECO:0000256" key="3">
    <source>
        <dbReference type="ARBA" id="ARBA00022842"/>
    </source>
</evidence>
<dbReference type="SUPFAM" id="SSF51621">
    <property type="entry name" value="Phosphoenolpyruvate/pyruvate domain"/>
    <property type="match status" value="1"/>
</dbReference>
<dbReference type="STRING" id="237069.SAMN05216498_2432"/>
<dbReference type="GO" id="GO:0016829">
    <property type="term" value="F:lyase activity"/>
    <property type="evidence" value="ECO:0007669"/>
    <property type="project" value="UniProtKB-KW"/>
</dbReference>
<dbReference type="PANTHER" id="PTHR32308">
    <property type="entry name" value="LYASE BETA SUBUNIT, PUTATIVE (AFU_ORTHOLOGUE AFUA_4G13030)-RELATED"/>
    <property type="match status" value="1"/>
</dbReference>
<dbReference type="PANTHER" id="PTHR32308:SF0">
    <property type="entry name" value="HPCH_HPAI ALDOLASE_CITRATE LYASE DOMAIN-CONTAINING PROTEIN"/>
    <property type="match status" value="1"/>
</dbReference>
<dbReference type="OrthoDB" id="9786940at2"/>
<feature type="binding site" evidence="5">
    <location>
        <position position="162"/>
    </location>
    <ligand>
        <name>Mg(2+)</name>
        <dbReference type="ChEBI" id="CHEBI:18420"/>
    </ligand>
</feature>
<protein>
    <submittedName>
        <fullName evidence="7">Citrate lyase subunit beta / citryl-CoA lyase</fullName>
    </submittedName>
</protein>
<keyword evidence="7" id="KW-0456">Lyase</keyword>
<dbReference type="InterPro" id="IPR011206">
    <property type="entry name" value="Citrate_lyase_beta/mcl1/mcl2"/>
</dbReference>
<feature type="domain" description="HpcH/HpaI aldolase/citrate lyase" evidence="6">
    <location>
        <begin position="13"/>
        <end position="233"/>
    </location>
</feature>
<dbReference type="InterPro" id="IPR015813">
    <property type="entry name" value="Pyrv/PenolPyrv_kinase-like_dom"/>
</dbReference>
<name>A0A1H0BXT9_9BACI</name>
<dbReference type="Proteomes" id="UP000199334">
    <property type="component" value="Unassembled WGS sequence"/>
</dbReference>
<evidence type="ECO:0000256" key="1">
    <source>
        <dbReference type="ARBA" id="ARBA00001946"/>
    </source>
</evidence>
<dbReference type="GO" id="GO:0000287">
    <property type="term" value="F:magnesium ion binding"/>
    <property type="evidence" value="ECO:0007669"/>
    <property type="project" value="TreeGrafter"/>
</dbReference>
<feature type="binding site" evidence="4">
    <location>
        <position position="73"/>
    </location>
    <ligand>
        <name>substrate</name>
    </ligand>
</feature>